<evidence type="ECO:0000313" key="6">
    <source>
        <dbReference type="EMBL" id="RFU85480.1"/>
    </source>
</evidence>
<feature type="region of interest" description="Disordered" evidence="5">
    <location>
        <begin position="424"/>
        <end position="461"/>
    </location>
</feature>
<dbReference type="SMART" id="SM00191">
    <property type="entry name" value="Int_alpha"/>
    <property type="match status" value="2"/>
</dbReference>
<dbReference type="GO" id="GO:0016787">
    <property type="term" value="F:hydrolase activity"/>
    <property type="evidence" value="ECO:0007669"/>
    <property type="project" value="UniProtKB-KW"/>
</dbReference>
<evidence type="ECO:0000256" key="2">
    <source>
        <dbReference type="ARBA" id="ARBA00022737"/>
    </source>
</evidence>
<evidence type="ECO:0000256" key="1">
    <source>
        <dbReference type="ARBA" id="ARBA00022729"/>
    </source>
</evidence>
<dbReference type="SUPFAM" id="SSF69318">
    <property type="entry name" value="Integrin alpha N-terminal domain"/>
    <property type="match status" value="1"/>
</dbReference>
<dbReference type="PANTHER" id="PTHR23221:SF7">
    <property type="entry name" value="PHOSPHATIDYLINOSITOL-GLYCAN-SPECIFIC PHOSPHOLIPASE D"/>
    <property type="match status" value="1"/>
</dbReference>
<feature type="region of interest" description="Disordered" evidence="5">
    <location>
        <begin position="180"/>
        <end position="207"/>
    </location>
</feature>
<dbReference type="InterPro" id="IPR028994">
    <property type="entry name" value="Integrin_alpha_N"/>
</dbReference>
<keyword evidence="4" id="KW-0325">Glycoprotein</keyword>
<evidence type="ECO:0008006" key="8">
    <source>
        <dbReference type="Google" id="ProtNLM"/>
    </source>
</evidence>
<feature type="region of interest" description="Disordered" evidence="5">
    <location>
        <begin position="594"/>
        <end position="619"/>
    </location>
</feature>
<dbReference type="Proteomes" id="UP000263094">
    <property type="component" value="Unassembled WGS sequence"/>
</dbReference>
<dbReference type="Pfam" id="PF01839">
    <property type="entry name" value="FG-GAP"/>
    <property type="match status" value="2"/>
</dbReference>
<accession>A0A372M4D8</accession>
<organism evidence="6 7">
    <name type="scientific">Streptomyces triticagri</name>
    <dbReference type="NCBI Taxonomy" id="2293568"/>
    <lineage>
        <taxon>Bacteria</taxon>
        <taxon>Bacillati</taxon>
        <taxon>Actinomycetota</taxon>
        <taxon>Actinomycetes</taxon>
        <taxon>Kitasatosporales</taxon>
        <taxon>Streptomycetaceae</taxon>
        <taxon>Streptomyces</taxon>
    </lineage>
</organism>
<dbReference type="InterPro" id="IPR013517">
    <property type="entry name" value="FG-GAP"/>
</dbReference>
<comment type="caution">
    <text evidence="6">The sequence shown here is derived from an EMBL/GenBank/DDBJ whole genome shotgun (WGS) entry which is preliminary data.</text>
</comment>
<keyword evidence="1" id="KW-0732">Signal</keyword>
<sequence>MNEGPCGPRTSGRRFLRLARPRFALLHLDVRDLLGVAVDLHAHLGRRVLGFVRGARFLRGDLAVLPLQVDEEPAVIVDRGVVADLARGGRGVPRPGHGVGLTGPPAVPQIVEIVRAQPLLPQPFRAAGGSVERIEVRVVETLQPLPGHVGGRYLADRGVARLRGLGAYGALARRAVRTPAGPECGRCQERTGHRQRAGPVDAAPAPTRRAGGGVVVIGGVRHARLPPADGAFSVLRCSRVPVPRFPEPRFPCSGFRCPGFRCPGSRVPAYRAVQFWTQEPAVHVPWRGTRCTRQGTAQHGSAGHTGSSGPGRHDIFTSRCRALNCASAAAGAPCTTVSGHPTARPRNRARSPASRSTCECRTCRAEPPGTGNSGSNTRHSARLWSPYVRTSVKRLGVTAAAGAACALPLTWMALGGTADADCGGRSGDPAKPAASPPRTDFDGDGHEDVVTRSPESEVAGKGGAGYVTVVYGSSGGPDTGHHQVLSQKGDDTPGAVADNAGFGTGAVARDFDGDGLTDLAVAVRRHSEDTGYRDPRTPGGIVLFFGSEDGLTDPTDVEFDGHFAGELFAGGDFDGNGKGDLVWGVGEEKGLLKGPFTRDGVPSGTGAVPSGTHQANFDDDMIAGDLTGDGIDDLVVTQSSGKTDKEPALVVKGGPKELTAARQGRLPFGRTAAIADFDGDGHGDLAVERQPLGIVNRPSSTIEVVYGSKSGLSSRYTVIDQDTEGVPGKRKAKDNTFGSAMDAGDVNGDGYADLAVGNMGQSVAGEYHAGAVTVLHGGECGVTGADARRITLDTSGVPGKPAYMREFGMSVKLLDTTGDGHLDLAAGGDGYEKGVDKVWSVPGSDSGLRPTTSRSYGPKDIAGTKISGNTIDFSRGFSR</sequence>
<name>A0A372M4D8_9ACTN</name>
<dbReference type="PROSITE" id="PS51470">
    <property type="entry name" value="FG_GAP"/>
    <property type="match status" value="1"/>
</dbReference>
<dbReference type="InterPro" id="IPR013519">
    <property type="entry name" value="Int_alpha_beta-p"/>
</dbReference>
<feature type="region of interest" description="Disordered" evidence="5">
    <location>
        <begin position="842"/>
        <end position="861"/>
    </location>
</feature>
<evidence type="ECO:0000256" key="3">
    <source>
        <dbReference type="ARBA" id="ARBA00022801"/>
    </source>
</evidence>
<dbReference type="EMBL" id="QUAK01000091">
    <property type="protein sequence ID" value="RFU85480.1"/>
    <property type="molecule type" value="Genomic_DNA"/>
</dbReference>
<keyword evidence="2" id="KW-0677">Repeat</keyword>
<dbReference type="PANTHER" id="PTHR23221">
    <property type="entry name" value="GLYCOSYLPHOSPHATIDYLINOSITOL PHOSPHOLIPASE D"/>
    <property type="match status" value="1"/>
</dbReference>
<proteinExistence type="predicted"/>
<evidence type="ECO:0000256" key="4">
    <source>
        <dbReference type="ARBA" id="ARBA00023180"/>
    </source>
</evidence>
<dbReference type="AlphaFoldDB" id="A0A372M4D8"/>
<reference evidence="6 7" key="1">
    <citation type="submission" date="2018-08" db="EMBL/GenBank/DDBJ databases">
        <title>Isolation, diversity and antifungal activity of Actinobacteria from wheat.</title>
        <authorList>
            <person name="Han C."/>
        </authorList>
    </citation>
    <scope>NUCLEOTIDE SEQUENCE [LARGE SCALE GENOMIC DNA]</scope>
    <source>
        <strain evidence="6 7">NEAU-YY421</strain>
    </source>
</reference>
<dbReference type="Gene3D" id="2.130.10.130">
    <property type="entry name" value="Integrin alpha, N-terminal"/>
    <property type="match status" value="3"/>
</dbReference>
<feature type="region of interest" description="Disordered" evidence="5">
    <location>
        <begin position="336"/>
        <end position="379"/>
    </location>
</feature>
<feature type="compositionally biased region" description="Basic and acidic residues" evidence="5">
    <location>
        <begin position="439"/>
        <end position="450"/>
    </location>
</feature>
<gene>
    <name evidence="6" type="ORF">DY218_16995</name>
</gene>
<keyword evidence="7" id="KW-1185">Reference proteome</keyword>
<keyword evidence="3" id="KW-0378">Hydrolase</keyword>
<protein>
    <recommendedName>
        <fullName evidence="8">VCBS repeat-containing protein</fullName>
    </recommendedName>
</protein>
<evidence type="ECO:0000256" key="5">
    <source>
        <dbReference type="SAM" id="MobiDB-lite"/>
    </source>
</evidence>
<evidence type="ECO:0000313" key="7">
    <source>
        <dbReference type="Proteomes" id="UP000263094"/>
    </source>
</evidence>